<dbReference type="SUPFAM" id="SSF55186">
    <property type="entry name" value="ThrRS/AlaRS common domain"/>
    <property type="match status" value="1"/>
</dbReference>
<dbReference type="GO" id="GO:0016874">
    <property type="term" value="F:ligase activity"/>
    <property type="evidence" value="ECO:0007669"/>
    <property type="project" value="UniProtKB-KW"/>
</dbReference>
<sequence>MQNDQLLKIRHSAEHVLTQAMENIYGKDKFYMAMGPATEDGF</sequence>
<name>A0A0G0LHZ8_9BACT</name>
<evidence type="ECO:0000313" key="1">
    <source>
        <dbReference type="EMBL" id="KKQ90662.1"/>
    </source>
</evidence>
<evidence type="ECO:0000313" key="2">
    <source>
        <dbReference type="Proteomes" id="UP000033841"/>
    </source>
</evidence>
<keyword evidence="1" id="KW-0436">Ligase</keyword>
<protein>
    <submittedName>
        <fullName evidence="1">Threonine-tRNA ligase</fullName>
    </submittedName>
</protein>
<comment type="caution">
    <text evidence="1">The sequence shown here is derived from an EMBL/GenBank/DDBJ whole genome shotgun (WGS) entry which is preliminary data.</text>
</comment>
<dbReference type="EMBL" id="LBVR01000032">
    <property type="protein sequence ID" value="KKQ90662.1"/>
    <property type="molecule type" value="Genomic_DNA"/>
</dbReference>
<dbReference type="Gene3D" id="3.30.980.10">
    <property type="entry name" value="Threonyl-trna Synthetase, Chain A, domain 2"/>
    <property type="match status" value="1"/>
</dbReference>
<organism evidence="1 2">
    <name type="scientific">Candidatus Shapirobacteria bacterium GW2011_GWE1_38_92</name>
    <dbReference type="NCBI Taxonomy" id="1618489"/>
    <lineage>
        <taxon>Bacteria</taxon>
        <taxon>Candidatus Shapironibacteriota</taxon>
    </lineage>
</organism>
<accession>A0A0G0LHZ8</accession>
<reference evidence="1 2" key="1">
    <citation type="journal article" date="2015" name="Nature">
        <title>rRNA introns, odd ribosomes, and small enigmatic genomes across a large radiation of phyla.</title>
        <authorList>
            <person name="Brown C.T."/>
            <person name="Hug L.A."/>
            <person name="Thomas B.C."/>
            <person name="Sharon I."/>
            <person name="Castelle C.J."/>
            <person name="Singh A."/>
            <person name="Wilkins M.J."/>
            <person name="Williams K.H."/>
            <person name="Banfield J.F."/>
        </authorList>
    </citation>
    <scope>NUCLEOTIDE SEQUENCE [LARGE SCALE GENOMIC DNA]</scope>
</reference>
<dbReference type="GO" id="GO:0000166">
    <property type="term" value="F:nucleotide binding"/>
    <property type="evidence" value="ECO:0007669"/>
    <property type="project" value="InterPro"/>
</dbReference>
<gene>
    <name evidence="1" type="ORF">UT14_C0032G0004</name>
</gene>
<dbReference type="InterPro" id="IPR018163">
    <property type="entry name" value="Thr/Ala-tRNA-synth_IIc_edit"/>
</dbReference>
<dbReference type="Proteomes" id="UP000033841">
    <property type="component" value="Unassembled WGS sequence"/>
</dbReference>
<dbReference type="AlphaFoldDB" id="A0A0G0LHZ8"/>
<proteinExistence type="predicted"/>